<gene>
    <name evidence="1" type="ordered locus">AZOLI_2800</name>
</gene>
<proteinExistence type="predicted"/>
<dbReference type="EMBL" id="FQ311868">
    <property type="protein sequence ID" value="CBS87985.1"/>
    <property type="molecule type" value="Genomic_DNA"/>
</dbReference>
<evidence type="ECO:0000313" key="1">
    <source>
        <dbReference type="EMBL" id="CBS87985.1"/>
    </source>
</evidence>
<accession>G7Z3M4</accession>
<dbReference type="Proteomes" id="UP000005667">
    <property type="component" value="Chromosome"/>
</dbReference>
<dbReference type="HOGENOM" id="CLU_3387792_0_0_5"/>
<sequence>MQFNFYFARATDGRPIDTKVADCGALPRLKLS</sequence>
<keyword evidence="2" id="KW-1185">Reference proteome</keyword>
<evidence type="ECO:0000313" key="2">
    <source>
        <dbReference type="Proteomes" id="UP000005667"/>
    </source>
</evidence>
<dbReference type="AlphaFoldDB" id="G7Z3M4"/>
<organism evidence="1 2">
    <name type="scientific">Azospirillum lipoferum (strain 4B)</name>
    <dbReference type="NCBI Taxonomy" id="862719"/>
    <lineage>
        <taxon>Bacteria</taxon>
        <taxon>Pseudomonadati</taxon>
        <taxon>Pseudomonadota</taxon>
        <taxon>Alphaproteobacteria</taxon>
        <taxon>Rhodospirillales</taxon>
        <taxon>Azospirillaceae</taxon>
        <taxon>Azospirillum</taxon>
    </lineage>
</organism>
<protein>
    <submittedName>
        <fullName evidence="1">Uncharacterized protein</fullName>
    </submittedName>
</protein>
<reference evidence="2" key="1">
    <citation type="journal article" date="2011" name="PLoS Genet.">
        <title>Azospirillum genomes reveal transition of bacteria from aquatic to terrestrial environments.</title>
        <authorList>
            <person name="Wisniewski-Dye F."/>
            <person name="Borziak K."/>
            <person name="Khalsa-Moyers G."/>
            <person name="Alexandre G."/>
            <person name="Sukharnikov L.O."/>
            <person name="Wuichet K."/>
            <person name="Hurst G.B."/>
            <person name="McDonald W.H."/>
            <person name="Robertson J.S."/>
            <person name="Barbe V."/>
            <person name="Calteau A."/>
            <person name="Rouy Z."/>
            <person name="Mangenot S."/>
            <person name="Prigent-Combaret C."/>
            <person name="Normand P."/>
            <person name="Boyer M."/>
            <person name="Siguier P."/>
            <person name="Dessaux Y."/>
            <person name="Elmerich C."/>
            <person name="Condemine G."/>
            <person name="Krishnen G."/>
            <person name="Kennedy I."/>
            <person name="Paterson A.H."/>
            <person name="Gonzalez V."/>
            <person name="Mavingui P."/>
            <person name="Zhulin I.B."/>
        </authorList>
    </citation>
    <scope>NUCLEOTIDE SEQUENCE [LARGE SCALE GENOMIC DNA]</scope>
    <source>
        <strain evidence="2">4B</strain>
    </source>
</reference>
<name>G7Z3M4_AZOL4</name>
<dbReference type="KEGG" id="ali:AZOLI_2800"/>